<organism evidence="2 3">
    <name type="scientific">Nonomuraea turkmeniaca</name>
    <dbReference type="NCBI Taxonomy" id="103838"/>
    <lineage>
        <taxon>Bacteria</taxon>
        <taxon>Bacillati</taxon>
        <taxon>Actinomycetota</taxon>
        <taxon>Actinomycetes</taxon>
        <taxon>Streptosporangiales</taxon>
        <taxon>Streptosporangiaceae</taxon>
        <taxon>Nonomuraea</taxon>
    </lineage>
</organism>
<dbReference type="PANTHER" id="PTHR36437:SF2">
    <property type="entry name" value="GLYOXALASE_BLEOMYCIN RESISTANCE PROTEIN_DIOXYGENASE"/>
    <property type="match status" value="1"/>
</dbReference>
<proteinExistence type="predicted"/>
<dbReference type="OrthoDB" id="9794917at2"/>
<feature type="domain" description="VOC" evidence="1">
    <location>
        <begin position="20"/>
        <end position="136"/>
    </location>
</feature>
<reference evidence="2 3" key="1">
    <citation type="submission" date="2019-05" db="EMBL/GenBank/DDBJ databases">
        <title>Draft genome sequence of Nonomuraea turkmeniaca DSM 43926.</title>
        <authorList>
            <person name="Saricaoglu S."/>
            <person name="Isik K."/>
        </authorList>
    </citation>
    <scope>NUCLEOTIDE SEQUENCE [LARGE SCALE GENOMIC DNA]</scope>
    <source>
        <strain evidence="2 3">DSM 43926</strain>
    </source>
</reference>
<protein>
    <submittedName>
        <fullName evidence="2">Glyoxalase</fullName>
    </submittedName>
</protein>
<evidence type="ECO:0000313" key="2">
    <source>
        <dbReference type="EMBL" id="TMR07793.1"/>
    </source>
</evidence>
<evidence type="ECO:0000259" key="1">
    <source>
        <dbReference type="PROSITE" id="PS51819"/>
    </source>
</evidence>
<gene>
    <name evidence="2" type="ORF">ETD86_50560</name>
</gene>
<dbReference type="InterPro" id="IPR004360">
    <property type="entry name" value="Glyas_Fos-R_dOase_dom"/>
</dbReference>
<dbReference type="InterPro" id="IPR029068">
    <property type="entry name" value="Glyas_Bleomycin-R_OHBP_Dase"/>
</dbReference>
<dbReference type="PROSITE" id="PS51819">
    <property type="entry name" value="VOC"/>
    <property type="match status" value="1"/>
</dbReference>
<name>A0A5S4EWG3_9ACTN</name>
<comment type="caution">
    <text evidence="2">The sequence shown here is derived from an EMBL/GenBank/DDBJ whole genome shotgun (WGS) entry which is preliminary data.</text>
</comment>
<sequence length="136" mass="14354">MEPNDRRLDMGERASNAITGIRTIAVPVTDQDRAVIFYVGTLGLEKRLDAPIEQLGGRWIEVAPPGSATSIALVPASPDAAAGVETGVRLSTADVASLHKELAAIGTDVDELLLWEGVPPMFALRDPDGNALVIVE</sequence>
<dbReference type="Gene3D" id="3.10.180.10">
    <property type="entry name" value="2,3-Dihydroxybiphenyl 1,2-Dioxygenase, domain 1"/>
    <property type="match status" value="1"/>
</dbReference>
<dbReference type="AlphaFoldDB" id="A0A5S4EWG3"/>
<dbReference type="EMBL" id="VCKY01000348">
    <property type="protein sequence ID" value="TMR07793.1"/>
    <property type="molecule type" value="Genomic_DNA"/>
</dbReference>
<dbReference type="InterPro" id="IPR037523">
    <property type="entry name" value="VOC_core"/>
</dbReference>
<keyword evidence="3" id="KW-1185">Reference proteome</keyword>
<accession>A0A5S4EWG3</accession>
<dbReference type="Proteomes" id="UP000309128">
    <property type="component" value="Unassembled WGS sequence"/>
</dbReference>
<evidence type="ECO:0000313" key="3">
    <source>
        <dbReference type="Proteomes" id="UP000309128"/>
    </source>
</evidence>
<dbReference type="Pfam" id="PF00903">
    <property type="entry name" value="Glyoxalase"/>
    <property type="match status" value="1"/>
</dbReference>
<dbReference type="PANTHER" id="PTHR36437">
    <property type="entry name" value="GLYOXALASE/BLEOMYCIN RESISTANCE PROTEIN/DIOXYGENASE"/>
    <property type="match status" value="1"/>
</dbReference>
<dbReference type="SUPFAM" id="SSF54593">
    <property type="entry name" value="Glyoxalase/Bleomycin resistance protein/Dihydroxybiphenyl dioxygenase"/>
    <property type="match status" value="1"/>
</dbReference>